<keyword evidence="2" id="KW-1185">Reference proteome</keyword>
<dbReference type="EMBL" id="CAEY01001944">
    <property type="status" value="NOT_ANNOTATED_CDS"/>
    <property type="molecule type" value="Genomic_DNA"/>
</dbReference>
<evidence type="ECO:0000313" key="2">
    <source>
        <dbReference type="Proteomes" id="UP000015104"/>
    </source>
</evidence>
<sequence>MDWTESLGNNWWSQEVERNA</sequence>
<dbReference type="AlphaFoldDB" id="T1KB52"/>
<protein>
    <submittedName>
        <fullName evidence="1">Uncharacterized protein</fullName>
    </submittedName>
</protein>
<accession>T1KB52</accession>
<organism evidence="1 2">
    <name type="scientific">Tetranychus urticae</name>
    <name type="common">Two-spotted spider mite</name>
    <dbReference type="NCBI Taxonomy" id="32264"/>
    <lineage>
        <taxon>Eukaryota</taxon>
        <taxon>Metazoa</taxon>
        <taxon>Ecdysozoa</taxon>
        <taxon>Arthropoda</taxon>
        <taxon>Chelicerata</taxon>
        <taxon>Arachnida</taxon>
        <taxon>Acari</taxon>
        <taxon>Acariformes</taxon>
        <taxon>Trombidiformes</taxon>
        <taxon>Prostigmata</taxon>
        <taxon>Eleutherengona</taxon>
        <taxon>Raphignathae</taxon>
        <taxon>Tetranychoidea</taxon>
        <taxon>Tetranychidae</taxon>
        <taxon>Tetranychus</taxon>
    </lineage>
</organism>
<dbReference type="HOGENOM" id="CLU_3428655_0_0_1"/>
<name>T1KB52_TETUR</name>
<reference evidence="1" key="2">
    <citation type="submission" date="2015-06" db="UniProtKB">
        <authorList>
            <consortium name="EnsemblMetazoa"/>
        </authorList>
    </citation>
    <scope>IDENTIFICATION</scope>
</reference>
<evidence type="ECO:0000313" key="1">
    <source>
        <dbReference type="EnsemblMetazoa" id="tetur08g02870.1"/>
    </source>
</evidence>
<dbReference type="EnsemblMetazoa" id="tetur08g02870.1">
    <property type="protein sequence ID" value="tetur08g02870.1"/>
    <property type="gene ID" value="tetur08g02870"/>
</dbReference>
<dbReference type="Proteomes" id="UP000015104">
    <property type="component" value="Unassembled WGS sequence"/>
</dbReference>
<reference evidence="2" key="1">
    <citation type="submission" date="2011-08" db="EMBL/GenBank/DDBJ databases">
        <authorList>
            <person name="Rombauts S."/>
        </authorList>
    </citation>
    <scope>NUCLEOTIDE SEQUENCE</scope>
    <source>
        <strain evidence="2">London</strain>
    </source>
</reference>
<proteinExistence type="predicted"/>